<accession>A0AAD8KD39</accession>
<comment type="caution">
    <text evidence="3">The sequence shown here is derived from an EMBL/GenBank/DDBJ whole genome shotgun (WGS) entry which is preliminary data.</text>
</comment>
<evidence type="ECO:0000313" key="4">
    <source>
        <dbReference type="Proteomes" id="UP001229421"/>
    </source>
</evidence>
<dbReference type="SUPFAM" id="SSF52047">
    <property type="entry name" value="RNI-like"/>
    <property type="match status" value="1"/>
</dbReference>
<dbReference type="PANTHER" id="PTHR47186:SF33">
    <property type="entry name" value="NB-ARC DOMAIN-CONTAINING PROTEIN"/>
    <property type="match status" value="1"/>
</dbReference>
<dbReference type="SUPFAM" id="SSF52058">
    <property type="entry name" value="L domain-like"/>
    <property type="match status" value="1"/>
</dbReference>
<dbReference type="InterPro" id="IPR032675">
    <property type="entry name" value="LRR_dom_sf"/>
</dbReference>
<sequence length="748" mass="84352">MHDLMNDLATSVASEFFVRLDTKNEKNIRNEMLEKYHHMSFVCDEYVAYKNFEAFKSAKSLRTFLATHVGVVDTWQKSYLSNKILTDLLPRLSLLRVLSLSNFLIREVPEFIFTLRYLRYLNLSRTRITHLPENVCNLYNLETLIVFGCRYLAKLPNTLTKLKNIRHLDIRDTPFLHQMPSGIGELKSLQTLSKIIIGVESGFEIAKLKDFNNLSGKVSIMGLDKVKNTSDARVANFSQKILTEFEVIWSDELDGSRNEILEKEVLNELKPCNDKLTQLKIMLYGGLEFPNWVGSPSFLHLKHVSLSDCKRCTTLPSLGQLSSLKELFIEGLDGVEVVGLALFGNGGAFPSLETLTFVSMLGWKKWSTNSGVVFPCVKHLLINDCPNLVEVTLASLPSLNVLKVNSCPSLVEVMIEALPSLNVLELTECDSGVLRRLIQVASAITKLSIEDISGLSDAMWRGVIQYLGAVKELWIWNCNELSYLWESDEAASKALVKLRELRVGVCDNLVSLAEKKEGQYCKSNLLTSLRMLELHRCENLADCSVPDNIELLIVSSCTSITALPTLGKKLKSFYIHGCNKLMERELGGKNISKVLEYVHISEWANMKSIIEVNHLVHLTDLKIEDCESLESFPYNELSKLTLLKNLEIINCPSMDACFPCGVWPPNMCSLKIGKLKKPISEWGTQNFPSSLVELRLYDGEDGVSSCTQISNLLPSSLTFLDIIGGNWKHFQWDCLITSRPSRLRNVVF</sequence>
<dbReference type="Pfam" id="PF25019">
    <property type="entry name" value="LRR_R13L1-DRL21"/>
    <property type="match status" value="1"/>
</dbReference>
<proteinExistence type="predicted"/>
<reference evidence="3" key="1">
    <citation type="journal article" date="2023" name="bioRxiv">
        <title>Improved chromosome-level genome assembly for marigold (Tagetes erecta).</title>
        <authorList>
            <person name="Jiang F."/>
            <person name="Yuan L."/>
            <person name="Wang S."/>
            <person name="Wang H."/>
            <person name="Xu D."/>
            <person name="Wang A."/>
            <person name="Fan W."/>
        </authorList>
    </citation>
    <scope>NUCLEOTIDE SEQUENCE</scope>
    <source>
        <strain evidence="3">WSJ</strain>
        <tissue evidence="3">Leaf</tissue>
    </source>
</reference>
<dbReference type="Gene3D" id="3.80.10.10">
    <property type="entry name" value="Ribonuclease Inhibitor"/>
    <property type="match status" value="2"/>
</dbReference>
<evidence type="ECO:0000259" key="2">
    <source>
        <dbReference type="Pfam" id="PF25019"/>
    </source>
</evidence>
<dbReference type="InterPro" id="IPR056789">
    <property type="entry name" value="LRR_R13L1-DRL21"/>
</dbReference>
<dbReference type="Pfam" id="PF23247">
    <property type="entry name" value="LRR_RPS2"/>
    <property type="match status" value="1"/>
</dbReference>
<protein>
    <submittedName>
        <fullName evidence="3">Uncharacterized protein</fullName>
    </submittedName>
</protein>
<feature type="domain" description="R13L1/DRL21-like LRR repeat region" evidence="2">
    <location>
        <begin position="205"/>
        <end position="331"/>
    </location>
</feature>
<evidence type="ECO:0000313" key="3">
    <source>
        <dbReference type="EMBL" id="KAK1418901.1"/>
    </source>
</evidence>
<gene>
    <name evidence="3" type="ORF">QVD17_28052</name>
</gene>
<feature type="domain" description="Disease resistance protein At4g27190-like leucine-rich repeats" evidence="1">
    <location>
        <begin position="366"/>
        <end position="507"/>
    </location>
</feature>
<dbReference type="AlphaFoldDB" id="A0AAD8KD39"/>
<dbReference type="Proteomes" id="UP001229421">
    <property type="component" value="Unassembled WGS sequence"/>
</dbReference>
<evidence type="ECO:0000259" key="1">
    <source>
        <dbReference type="Pfam" id="PF23247"/>
    </source>
</evidence>
<dbReference type="InterPro" id="IPR057135">
    <property type="entry name" value="At4g27190-like_LRR"/>
</dbReference>
<name>A0AAD8KD39_TARER</name>
<organism evidence="3 4">
    <name type="scientific">Tagetes erecta</name>
    <name type="common">African marigold</name>
    <dbReference type="NCBI Taxonomy" id="13708"/>
    <lineage>
        <taxon>Eukaryota</taxon>
        <taxon>Viridiplantae</taxon>
        <taxon>Streptophyta</taxon>
        <taxon>Embryophyta</taxon>
        <taxon>Tracheophyta</taxon>
        <taxon>Spermatophyta</taxon>
        <taxon>Magnoliopsida</taxon>
        <taxon>eudicotyledons</taxon>
        <taxon>Gunneridae</taxon>
        <taxon>Pentapetalae</taxon>
        <taxon>asterids</taxon>
        <taxon>campanulids</taxon>
        <taxon>Asterales</taxon>
        <taxon>Asteraceae</taxon>
        <taxon>Asteroideae</taxon>
        <taxon>Heliantheae alliance</taxon>
        <taxon>Tageteae</taxon>
        <taxon>Tagetes</taxon>
    </lineage>
</organism>
<dbReference type="EMBL" id="JAUHHV010000007">
    <property type="protein sequence ID" value="KAK1418901.1"/>
    <property type="molecule type" value="Genomic_DNA"/>
</dbReference>
<dbReference type="PANTHER" id="PTHR47186">
    <property type="entry name" value="LEUCINE-RICH REPEAT-CONTAINING PROTEIN 57"/>
    <property type="match status" value="1"/>
</dbReference>
<keyword evidence="4" id="KW-1185">Reference proteome</keyword>